<name>A0AAD8RNQ2_LOLMU</name>
<feature type="compositionally biased region" description="Basic and acidic residues" evidence="1">
    <location>
        <begin position="306"/>
        <end position="316"/>
    </location>
</feature>
<evidence type="ECO:0000313" key="4">
    <source>
        <dbReference type="Proteomes" id="UP001231189"/>
    </source>
</evidence>
<dbReference type="Proteomes" id="UP001231189">
    <property type="component" value="Unassembled WGS sequence"/>
</dbReference>
<keyword evidence="4" id="KW-1185">Reference proteome</keyword>
<dbReference type="InterPro" id="IPR007321">
    <property type="entry name" value="Transposase_28"/>
</dbReference>
<reference evidence="3" key="1">
    <citation type="submission" date="2023-07" db="EMBL/GenBank/DDBJ databases">
        <title>A chromosome-level genome assembly of Lolium multiflorum.</title>
        <authorList>
            <person name="Chen Y."/>
            <person name="Copetti D."/>
            <person name="Kolliker R."/>
            <person name="Studer B."/>
        </authorList>
    </citation>
    <scope>NUCLEOTIDE SEQUENCE</scope>
    <source>
        <strain evidence="3">02402/16</strain>
        <tissue evidence="3">Leaf</tissue>
    </source>
</reference>
<proteinExistence type="predicted"/>
<protein>
    <recommendedName>
        <fullName evidence="2">Transposase (putative) gypsy type domain-containing protein</fullName>
    </recommendedName>
</protein>
<dbReference type="EMBL" id="JAUUTY010000005">
    <property type="protein sequence ID" value="KAK1628388.1"/>
    <property type="molecule type" value="Genomic_DNA"/>
</dbReference>
<evidence type="ECO:0000259" key="2">
    <source>
        <dbReference type="Pfam" id="PF04195"/>
    </source>
</evidence>
<gene>
    <name evidence="3" type="ORF">QYE76_002703</name>
</gene>
<evidence type="ECO:0000313" key="3">
    <source>
        <dbReference type="EMBL" id="KAK1628388.1"/>
    </source>
</evidence>
<dbReference type="Pfam" id="PF04195">
    <property type="entry name" value="Transposase_28"/>
    <property type="match status" value="1"/>
</dbReference>
<comment type="caution">
    <text evidence="3">The sequence shown here is derived from an EMBL/GenBank/DDBJ whole genome shotgun (WGS) entry which is preliminary data.</text>
</comment>
<dbReference type="PANTHER" id="PTHR33026">
    <property type="entry name" value="OS06G0360600 PROTEIN"/>
    <property type="match status" value="1"/>
</dbReference>
<organism evidence="3 4">
    <name type="scientific">Lolium multiflorum</name>
    <name type="common">Italian ryegrass</name>
    <name type="synonym">Lolium perenne subsp. multiflorum</name>
    <dbReference type="NCBI Taxonomy" id="4521"/>
    <lineage>
        <taxon>Eukaryota</taxon>
        <taxon>Viridiplantae</taxon>
        <taxon>Streptophyta</taxon>
        <taxon>Embryophyta</taxon>
        <taxon>Tracheophyta</taxon>
        <taxon>Spermatophyta</taxon>
        <taxon>Magnoliopsida</taxon>
        <taxon>Liliopsida</taxon>
        <taxon>Poales</taxon>
        <taxon>Poaceae</taxon>
        <taxon>BOP clade</taxon>
        <taxon>Pooideae</taxon>
        <taxon>Poodae</taxon>
        <taxon>Poeae</taxon>
        <taxon>Poeae Chloroplast Group 2 (Poeae type)</taxon>
        <taxon>Loliodinae</taxon>
        <taxon>Loliinae</taxon>
        <taxon>Lolium</taxon>
    </lineage>
</organism>
<feature type="region of interest" description="Disordered" evidence="1">
    <location>
        <begin position="306"/>
        <end position="361"/>
    </location>
</feature>
<evidence type="ECO:0000256" key="1">
    <source>
        <dbReference type="SAM" id="MobiDB-lite"/>
    </source>
</evidence>
<dbReference type="PANTHER" id="PTHR33026:SF7">
    <property type="entry name" value="OS03G0100275 PROTEIN"/>
    <property type="match status" value="1"/>
</dbReference>
<accession>A0AAD8RNQ2</accession>
<dbReference type="AlphaFoldDB" id="A0AAD8RNQ2"/>
<feature type="domain" description="Transposase (putative) gypsy type" evidence="2">
    <location>
        <begin position="50"/>
        <end position="117"/>
    </location>
</feature>
<sequence length="482" mass="53144">MALPSGSWEGSFITNEDIARLVRLRRIPPQVITRAPGTEVEPQLEPGERVVFGAHFDRGLGLPASPFFRHFLDFFGLQLHHLPANAFVTLRCYVAFMEGYAGLWPDVEFWSRLFYLKAQTADGHLRVCGAASIYSCMSTPFPRIPTVDSVKKWQMSFFYVKSANSGFDWVNLPEYNPEPPTAQQHWGTNYKPADPEAEVNLLWCYLRDCFANDRLCAADLLCCYASRRVLPLQARAHKICHMSGRLDLTRMSKLELNKAQIAKRVNSVSQAKLPDNWNWGMEPYSGNDLPPLTFARQQVEDGDLAHKDWTPDHVDPADQAGDDENPDAADQAAQGHDDPPPSPQPHEEEPEADVPTSSAPIRPVPLAARAPVTSAASASATCAASASASKGRKRPTERTTAQLEGRHQVFQGCRLRPGLWSGVAASAAKEGADSATSATLAHANRRPAAFYGGGAFFSCTFARCSRLRLSERAGSPRRSTFY</sequence>